<feature type="region of interest" description="Disordered" evidence="1">
    <location>
        <begin position="75"/>
        <end position="131"/>
    </location>
</feature>
<dbReference type="Proteomes" id="UP000650467">
    <property type="component" value="Unassembled WGS sequence"/>
</dbReference>
<accession>A0A835T2Z2</accession>
<dbReference type="InterPro" id="IPR019481">
    <property type="entry name" value="TFIIIC_triple_barrel"/>
</dbReference>
<sequence>MACMDGPPEVVLQEGNEDVQYVLLDLPRDVAVFLKPGEKLVIEALDTDTPVIKLENGVVLQGSYEDHLGDIMLLNKESPPAVPPGTDGQDSSDAEAGDAEGTGEQAQRQDGVRQHAEALRDNQPCTVHLRGQTDKVLTFKRVVPAA</sequence>
<protein>
    <recommendedName>
        <fullName evidence="2">Transcription factor TFIIIC triple barrel domain-containing protein</fullName>
    </recommendedName>
</protein>
<dbReference type="PANTHER" id="PTHR21860">
    <property type="entry name" value="TRANSCRIPTION INITIATION FACTOR IIIC TFIIIC , POLYPEPTIDE 6-RELATED"/>
    <property type="match status" value="1"/>
</dbReference>
<dbReference type="GO" id="GO:0000127">
    <property type="term" value="C:transcription factor TFIIIC complex"/>
    <property type="evidence" value="ECO:0007669"/>
    <property type="project" value="TreeGrafter"/>
</dbReference>
<feature type="compositionally biased region" description="Basic and acidic residues" evidence="1">
    <location>
        <begin position="110"/>
        <end position="120"/>
    </location>
</feature>
<dbReference type="Pfam" id="PF10419">
    <property type="entry name" value="TFIIIC_sub6"/>
    <property type="match status" value="1"/>
</dbReference>
<dbReference type="InterPro" id="IPR042771">
    <property type="entry name" value="GTF3C6-like"/>
</dbReference>
<evidence type="ECO:0000313" key="4">
    <source>
        <dbReference type="Proteomes" id="UP000650467"/>
    </source>
</evidence>
<dbReference type="EMBL" id="JAEHOC010000020">
    <property type="protein sequence ID" value="KAG2432889.1"/>
    <property type="molecule type" value="Genomic_DNA"/>
</dbReference>
<comment type="caution">
    <text evidence="3">The sequence shown here is derived from an EMBL/GenBank/DDBJ whole genome shotgun (WGS) entry which is preliminary data.</text>
</comment>
<evidence type="ECO:0000256" key="1">
    <source>
        <dbReference type="SAM" id="MobiDB-lite"/>
    </source>
</evidence>
<name>A0A835T2Z2_CHLIN</name>
<dbReference type="PANTHER" id="PTHR21860:SF2">
    <property type="entry name" value="GENERAL TRANSCRIPTION FACTOR 3C POLYPEPTIDE 6"/>
    <property type="match status" value="1"/>
</dbReference>
<keyword evidence="4" id="KW-1185">Reference proteome</keyword>
<gene>
    <name evidence="3" type="ORF">HXX76_008620</name>
</gene>
<dbReference type="Gene3D" id="2.60.40.4370">
    <property type="match status" value="1"/>
</dbReference>
<reference evidence="3" key="1">
    <citation type="journal article" date="2020" name="bioRxiv">
        <title>Comparative genomics of Chlamydomonas.</title>
        <authorList>
            <person name="Craig R.J."/>
            <person name="Hasan A.R."/>
            <person name="Ness R.W."/>
            <person name="Keightley P.D."/>
        </authorList>
    </citation>
    <scope>NUCLEOTIDE SEQUENCE</scope>
    <source>
        <strain evidence="3">SAG 7.73</strain>
    </source>
</reference>
<dbReference type="GO" id="GO:0006383">
    <property type="term" value="P:transcription by RNA polymerase III"/>
    <property type="evidence" value="ECO:0007669"/>
    <property type="project" value="InterPro"/>
</dbReference>
<evidence type="ECO:0000259" key="2">
    <source>
        <dbReference type="Pfam" id="PF10419"/>
    </source>
</evidence>
<organism evidence="3 4">
    <name type="scientific">Chlamydomonas incerta</name>
    <dbReference type="NCBI Taxonomy" id="51695"/>
    <lineage>
        <taxon>Eukaryota</taxon>
        <taxon>Viridiplantae</taxon>
        <taxon>Chlorophyta</taxon>
        <taxon>core chlorophytes</taxon>
        <taxon>Chlorophyceae</taxon>
        <taxon>CS clade</taxon>
        <taxon>Chlamydomonadales</taxon>
        <taxon>Chlamydomonadaceae</taxon>
        <taxon>Chlamydomonas</taxon>
    </lineage>
</organism>
<evidence type="ECO:0000313" key="3">
    <source>
        <dbReference type="EMBL" id="KAG2432889.1"/>
    </source>
</evidence>
<dbReference type="OrthoDB" id="527805at2759"/>
<dbReference type="AlphaFoldDB" id="A0A835T2Z2"/>
<proteinExistence type="predicted"/>
<feature type="domain" description="Transcription factor TFIIIC triple barrel" evidence="2">
    <location>
        <begin position="19"/>
        <end position="142"/>
    </location>
</feature>